<evidence type="ECO:0000313" key="2">
    <source>
        <dbReference type="Proteomes" id="UP000807769"/>
    </source>
</evidence>
<reference evidence="1" key="1">
    <citation type="journal article" date="2020" name="New Phytol.">
        <title>Comparative genomics reveals dynamic genome evolution in host specialist ectomycorrhizal fungi.</title>
        <authorList>
            <person name="Lofgren L.A."/>
            <person name="Nguyen N.H."/>
            <person name="Vilgalys R."/>
            <person name="Ruytinx J."/>
            <person name="Liao H.L."/>
            <person name="Branco S."/>
            <person name="Kuo A."/>
            <person name="LaButti K."/>
            <person name="Lipzen A."/>
            <person name="Andreopoulos W."/>
            <person name="Pangilinan J."/>
            <person name="Riley R."/>
            <person name="Hundley H."/>
            <person name="Na H."/>
            <person name="Barry K."/>
            <person name="Grigoriev I.V."/>
            <person name="Stajich J.E."/>
            <person name="Kennedy P.G."/>
        </authorList>
    </citation>
    <scope>NUCLEOTIDE SEQUENCE</scope>
    <source>
        <strain evidence="1">MN1</strain>
    </source>
</reference>
<protein>
    <submittedName>
        <fullName evidence="1">Uncharacterized protein</fullName>
    </submittedName>
</protein>
<evidence type="ECO:0000313" key="1">
    <source>
        <dbReference type="EMBL" id="KAG1820987.1"/>
    </source>
</evidence>
<name>A0A9P7EG92_9AGAM</name>
<feature type="non-terminal residue" evidence="1">
    <location>
        <position position="121"/>
    </location>
</feature>
<dbReference type="Proteomes" id="UP000807769">
    <property type="component" value="Unassembled WGS sequence"/>
</dbReference>
<dbReference type="EMBL" id="JABBWG010000007">
    <property type="protein sequence ID" value="KAG1820987.1"/>
    <property type="molecule type" value="Genomic_DNA"/>
</dbReference>
<dbReference type="GeneID" id="64623677"/>
<accession>A0A9P7EG92</accession>
<gene>
    <name evidence="1" type="ORF">BJ212DRAFT_1246181</name>
</gene>
<keyword evidence="2" id="KW-1185">Reference proteome</keyword>
<feature type="non-terminal residue" evidence="1">
    <location>
        <position position="1"/>
    </location>
</feature>
<proteinExistence type="predicted"/>
<organism evidence="1 2">
    <name type="scientific">Suillus subaureus</name>
    <dbReference type="NCBI Taxonomy" id="48587"/>
    <lineage>
        <taxon>Eukaryota</taxon>
        <taxon>Fungi</taxon>
        <taxon>Dikarya</taxon>
        <taxon>Basidiomycota</taxon>
        <taxon>Agaricomycotina</taxon>
        <taxon>Agaricomycetes</taxon>
        <taxon>Agaricomycetidae</taxon>
        <taxon>Boletales</taxon>
        <taxon>Suillineae</taxon>
        <taxon>Suillaceae</taxon>
        <taxon>Suillus</taxon>
    </lineage>
</organism>
<dbReference type="RefSeq" id="XP_041196054.1">
    <property type="nucleotide sequence ID" value="XM_041329660.1"/>
</dbReference>
<sequence>SSNLKEQLPAWEHVSAPPKTYHKIKNLCLKQIHNVKLVKDLKNISRRLTNQAIHKQQDSCLCKDYIDDHIEGCKNPHRCAMTGDKILCDLLPKYNPYSSPTKDNLTLTHQRLEKNANTRKQ</sequence>
<comment type="caution">
    <text evidence="1">The sequence shown here is derived from an EMBL/GenBank/DDBJ whole genome shotgun (WGS) entry which is preliminary data.</text>
</comment>
<dbReference type="OrthoDB" id="2205812at2759"/>
<dbReference type="AlphaFoldDB" id="A0A9P7EG92"/>